<dbReference type="GO" id="GO:0046854">
    <property type="term" value="P:phosphatidylinositol phosphate biosynthetic process"/>
    <property type="evidence" value="ECO:0007669"/>
    <property type="project" value="TreeGrafter"/>
</dbReference>
<dbReference type="eggNOG" id="KOG1620">
    <property type="taxonomic scope" value="Eukaryota"/>
</dbReference>
<dbReference type="Proteomes" id="UP000095284">
    <property type="component" value="Unplaced"/>
</dbReference>
<keyword evidence="2 4" id="KW-0808">Transferase</keyword>
<accession>A0A1I7RYB5</accession>
<dbReference type="Gene3D" id="3.30.470.160">
    <property type="entry name" value="Inositol polyphosphate kinase"/>
    <property type="match status" value="1"/>
</dbReference>
<dbReference type="Pfam" id="PF03770">
    <property type="entry name" value="IPK"/>
    <property type="match status" value="1"/>
</dbReference>
<dbReference type="GO" id="GO:0005634">
    <property type="term" value="C:nucleus"/>
    <property type="evidence" value="ECO:0007669"/>
    <property type="project" value="TreeGrafter"/>
</dbReference>
<protein>
    <recommendedName>
        <fullName evidence="4">Kinase</fullName>
        <ecNumber evidence="4">2.7.-.-</ecNumber>
    </recommendedName>
</protein>
<dbReference type="PANTHER" id="PTHR12400">
    <property type="entry name" value="INOSITOL POLYPHOSPHATE KINASE"/>
    <property type="match status" value="1"/>
</dbReference>
<keyword evidence="3 4" id="KW-0418">Kinase</keyword>
<dbReference type="GO" id="GO:0000828">
    <property type="term" value="F:inositol hexakisphosphate kinase activity"/>
    <property type="evidence" value="ECO:0007669"/>
    <property type="project" value="TreeGrafter"/>
</dbReference>
<evidence type="ECO:0000313" key="6">
    <source>
        <dbReference type="WBParaSite" id="BXY_0573200.1"/>
    </source>
</evidence>
<comment type="similarity">
    <text evidence="1 4">Belongs to the inositol phosphokinase (IPK) family.</text>
</comment>
<dbReference type="GO" id="GO:0032958">
    <property type="term" value="P:inositol phosphate biosynthetic process"/>
    <property type="evidence" value="ECO:0007669"/>
    <property type="project" value="InterPro"/>
</dbReference>
<reference evidence="6" key="1">
    <citation type="submission" date="2016-11" db="UniProtKB">
        <authorList>
            <consortium name="WormBaseParasite"/>
        </authorList>
    </citation>
    <scope>IDENTIFICATION</scope>
</reference>
<dbReference type="InterPro" id="IPR005522">
    <property type="entry name" value="IPK"/>
</dbReference>
<dbReference type="AlphaFoldDB" id="A0A1I7RYB5"/>
<evidence type="ECO:0000313" key="5">
    <source>
        <dbReference type="Proteomes" id="UP000095284"/>
    </source>
</evidence>
<sequence>MISGLYNFMDVTGFPHQVGGHFGLLTCSGHVCKPLNQREYSFYQQITADLQSFTPNFCGRIRVNLSTSQDGAVSMSTDQTIQCHSPKNILCVCDKDDAVSTSAENDGNGGDERKMTFRLRNKRVEAESVTNAWAGQCQSKVVQKLVNGYDKWFIVLEDMVSSFSRPCVVDLKMGTRQYGDDASAQKRLSQHQKCRQSTSEEMGVRMVGMQLYDRRTKSFVYVNKYEGRRMDRIQFISALSVYFRTAGFQRSKQFLERLLALSKVMSSSEGFRFFSSSLLIAFDGNPSSSSDVVVSMIDFAHSTFPGFLEDKVYEGVDEGYLLGINSLCTILCDIIEDLNVEMKEGLLPNQEWPISKCRKRKFELENGSEDLKVPELLVTDTN</sequence>
<dbReference type="GO" id="GO:0005737">
    <property type="term" value="C:cytoplasm"/>
    <property type="evidence" value="ECO:0007669"/>
    <property type="project" value="TreeGrafter"/>
</dbReference>
<dbReference type="PANTHER" id="PTHR12400:SF21">
    <property type="entry name" value="KINASE"/>
    <property type="match status" value="1"/>
</dbReference>
<proteinExistence type="inferred from homology"/>
<evidence type="ECO:0000256" key="4">
    <source>
        <dbReference type="RuleBase" id="RU363090"/>
    </source>
</evidence>
<name>A0A1I7RYB5_BURXY</name>
<evidence type="ECO:0000256" key="2">
    <source>
        <dbReference type="ARBA" id="ARBA00022679"/>
    </source>
</evidence>
<dbReference type="SUPFAM" id="SSF56104">
    <property type="entry name" value="SAICAR synthase-like"/>
    <property type="match status" value="1"/>
</dbReference>
<dbReference type="WBParaSite" id="BXY_0573200.1">
    <property type="protein sequence ID" value="BXY_0573200.1"/>
    <property type="gene ID" value="BXY_0573200"/>
</dbReference>
<organism evidence="5 6">
    <name type="scientific">Bursaphelenchus xylophilus</name>
    <name type="common">Pinewood nematode worm</name>
    <name type="synonym">Aphelenchoides xylophilus</name>
    <dbReference type="NCBI Taxonomy" id="6326"/>
    <lineage>
        <taxon>Eukaryota</taxon>
        <taxon>Metazoa</taxon>
        <taxon>Ecdysozoa</taxon>
        <taxon>Nematoda</taxon>
        <taxon>Chromadorea</taxon>
        <taxon>Rhabditida</taxon>
        <taxon>Tylenchina</taxon>
        <taxon>Tylenchomorpha</taxon>
        <taxon>Aphelenchoidea</taxon>
        <taxon>Aphelenchoididae</taxon>
        <taxon>Bursaphelenchus</taxon>
    </lineage>
</organism>
<dbReference type="EC" id="2.7.-.-" evidence="4"/>
<evidence type="ECO:0000256" key="3">
    <source>
        <dbReference type="ARBA" id="ARBA00022777"/>
    </source>
</evidence>
<evidence type="ECO:0000256" key="1">
    <source>
        <dbReference type="ARBA" id="ARBA00007374"/>
    </source>
</evidence>
<dbReference type="InterPro" id="IPR038286">
    <property type="entry name" value="IPK_sf"/>
</dbReference>